<evidence type="ECO:0000256" key="7">
    <source>
        <dbReference type="ARBA" id="ARBA00022884"/>
    </source>
</evidence>
<keyword evidence="7" id="KW-0694">RNA-binding</keyword>
<keyword evidence="3" id="KW-0285">Flavoprotein</keyword>
<evidence type="ECO:0000256" key="6">
    <source>
        <dbReference type="ARBA" id="ARBA00022857"/>
    </source>
</evidence>
<feature type="domain" description="DUS-like FMN-binding" evidence="9">
    <location>
        <begin position="11"/>
        <end position="246"/>
    </location>
</feature>
<dbReference type="EMBL" id="CP036273">
    <property type="protein sequence ID" value="QDU20247.1"/>
    <property type="molecule type" value="Genomic_DNA"/>
</dbReference>
<keyword evidence="4" id="KW-0288">FMN</keyword>
<evidence type="ECO:0000313" key="10">
    <source>
        <dbReference type="EMBL" id="QDU20247.1"/>
    </source>
</evidence>
<dbReference type="GO" id="GO:0000049">
    <property type="term" value="F:tRNA binding"/>
    <property type="evidence" value="ECO:0007669"/>
    <property type="project" value="UniProtKB-KW"/>
</dbReference>
<dbReference type="PROSITE" id="PS01136">
    <property type="entry name" value="UPF0034"/>
    <property type="match status" value="1"/>
</dbReference>
<evidence type="ECO:0000313" key="11">
    <source>
        <dbReference type="Proteomes" id="UP000319576"/>
    </source>
</evidence>
<evidence type="ECO:0000256" key="5">
    <source>
        <dbReference type="ARBA" id="ARBA00022694"/>
    </source>
</evidence>
<dbReference type="Gene3D" id="3.20.20.70">
    <property type="entry name" value="Aldolase class I"/>
    <property type="match status" value="1"/>
</dbReference>
<dbReference type="InterPro" id="IPR013785">
    <property type="entry name" value="Aldolase_TIM"/>
</dbReference>
<name>A0A517XRW3_9BACT</name>
<dbReference type="GO" id="GO:0017150">
    <property type="term" value="F:tRNA dihydrouridine synthase activity"/>
    <property type="evidence" value="ECO:0007669"/>
    <property type="project" value="InterPro"/>
</dbReference>
<dbReference type="HAMAP" id="MF_02043">
    <property type="entry name" value="DusC_subfam"/>
    <property type="match status" value="1"/>
</dbReference>
<dbReference type="Proteomes" id="UP000319576">
    <property type="component" value="Chromosome"/>
</dbReference>
<evidence type="ECO:0000259" key="9">
    <source>
        <dbReference type="Pfam" id="PF01207"/>
    </source>
</evidence>
<dbReference type="SUPFAM" id="SSF51395">
    <property type="entry name" value="FMN-linked oxidoreductases"/>
    <property type="match status" value="1"/>
</dbReference>
<dbReference type="InterPro" id="IPR035587">
    <property type="entry name" value="DUS-like_FMN-bd"/>
</dbReference>
<sequence>MLDPATPAVVLAPMEGVTDAPMRAALGESGAFTYAVAEFLRVAHTVPGRAVVRRHVPELLSGGRTPSGLPVQLQLLGGDPGRMAEAAAVAHAAGAAAIDLNFGCPAKTVNRHDGGAALLRDPPRVRAVVAAVRAAVPRGVPVSAKLRLGWDTPDAIDTVAAMAAEGGATWLTVHGRTRAAGYAPPAYWRPIGRVRERLGLPVVANGDIWTVADFRRCRDETGCQHFMLGRGALADPRLPRQVAAELGLAPAVPPDDANRPVDWAAELRRLVGWVSRFTPASPGGTVRRLKQWLAMAARHGGFAGFEVVKRVETLDDLLAAVVAVRSLGAERPPGSARTRHVRECLVGNDRC</sequence>
<evidence type="ECO:0000256" key="1">
    <source>
        <dbReference type="ARBA" id="ARBA00001917"/>
    </source>
</evidence>
<gene>
    <name evidence="10" type="primary">dusC_2</name>
    <name evidence="10" type="ORF">ETAA1_21930</name>
</gene>
<dbReference type="AlphaFoldDB" id="A0A517XRW3"/>
<keyword evidence="5" id="KW-0819">tRNA processing</keyword>
<reference evidence="10 11" key="1">
    <citation type="submission" date="2019-02" db="EMBL/GenBank/DDBJ databases">
        <title>Deep-cultivation of Planctomycetes and their phenomic and genomic characterization uncovers novel biology.</title>
        <authorList>
            <person name="Wiegand S."/>
            <person name="Jogler M."/>
            <person name="Boedeker C."/>
            <person name="Pinto D."/>
            <person name="Vollmers J."/>
            <person name="Rivas-Marin E."/>
            <person name="Kohn T."/>
            <person name="Peeters S.H."/>
            <person name="Heuer A."/>
            <person name="Rast P."/>
            <person name="Oberbeckmann S."/>
            <person name="Bunk B."/>
            <person name="Jeske O."/>
            <person name="Meyerdierks A."/>
            <person name="Storesund J.E."/>
            <person name="Kallscheuer N."/>
            <person name="Luecker S."/>
            <person name="Lage O.M."/>
            <person name="Pohl T."/>
            <person name="Merkel B.J."/>
            <person name="Hornburger P."/>
            <person name="Mueller R.-W."/>
            <person name="Bruemmer F."/>
            <person name="Labrenz M."/>
            <person name="Spormann A.M."/>
            <person name="Op den Camp H."/>
            <person name="Overmann J."/>
            <person name="Amann R."/>
            <person name="Jetten M.S.M."/>
            <person name="Mascher T."/>
            <person name="Medema M.H."/>
            <person name="Devos D.P."/>
            <person name="Kaster A.-K."/>
            <person name="Ovreas L."/>
            <person name="Rohde M."/>
            <person name="Galperin M.Y."/>
            <person name="Jogler C."/>
        </authorList>
    </citation>
    <scope>NUCLEOTIDE SEQUENCE [LARGE SCALE GENOMIC DNA]</scope>
    <source>
        <strain evidence="10 11">ETA_A1</strain>
    </source>
</reference>
<dbReference type="GO" id="GO:0050660">
    <property type="term" value="F:flavin adenine dinucleotide binding"/>
    <property type="evidence" value="ECO:0007669"/>
    <property type="project" value="InterPro"/>
</dbReference>
<organism evidence="10 11">
    <name type="scientific">Urbifossiella limnaea</name>
    <dbReference type="NCBI Taxonomy" id="2528023"/>
    <lineage>
        <taxon>Bacteria</taxon>
        <taxon>Pseudomonadati</taxon>
        <taxon>Planctomycetota</taxon>
        <taxon>Planctomycetia</taxon>
        <taxon>Gemmatales</taxon>
        <taxon>Gemmataceae</taxon>
        <taxon>Urbifossiella</taxon>
    </lineage>
</organism>
<dbReference type="Pfam" id="PF01207">
    <property type="entry name" value="Dus"/>
    <property type="match status" value="1"/>
</dbReference>
<evidence type="ECO:0000256" key="8">
    <source>
        <dbReference type="ARBA" id="ARBA00023002"/>
    </source>
</evidence>
<dbReference type="EC" id="1.-.-.-" evidence="10"/>
<keyword evidence="2" id="KW-0820">tRNA-binding</keyword>
<keyword evidence="11" id="KW-1185">Reference proteome</keyword>
<accession>A0A517XRW3</accession>
<dbReference type="InterPro" id="IPR018517">
    <property type="entry name" value="tRNA_hU_synthase_CS"/>
</dbReference>
<proteinExistence type="inferred from homology"/>
<evidence type="ECO:0000256" key="3">
    <source>
        <dbReference type="ARBA" id="ARBA00022630"/>
    </source>
</evidence>
<keyword evidence="8 10" id="KW-0560">Oxidoreductase</keyword>
<dbReference type="PANTHER" id="PTHR11082">
    <property type="entry name" value="TRNA-DIHYDROURIDINE SYNTHASE"/>
    <property type="match status" value="1"/>
</dbReference>
<dbReference type="RefSeq" id="WP_238389412.1">
    <property type="nucleotide sequence ID" value="NZ_CP036273.1"/>
</dbReference>
<comment type="cofactor">
    <cofactor evidence="1">
        <name>FMN</name>
        <dbReference type="ChEBI" id="CHEBI:58210"/>
    </cofactor>
</comment>
<dbReference type="CDD" id="cd02801">
    <property type="entry name" value="DUS_like_FMN"/>
    <property type="match status" value="1"/>
</dbReference>
<dbReference type="PANTHER" id="PTHR11082:SF26">
    <property type="entry name" value="TRNA-DIHYDROURIDINE(16) SYNTHASE"/>
    <property type="match status" value="1"/>
</dbReference>
<dbReference type="InterPro" id="IPR032886">
    <property type="entry name" value="DusC"/>
</dbReference>
<keyword evidence="6" id="KW-0521">NADP</keyword>
<evidence type="ECO:0000256" key="4">
    <source>
        <dbReference type="ARBA" id="ARBA00022643"/>
    </source>
</evidence>
<protein>
    <submittedName>
        <fullName evidence="10">tRNA-dihydrouridine synthase C</fullName>
        <ecNumber evidence="10">1.-.-.-</ecNumber>
    </submittedName>
</protein>
<dbReference type="KEGG" id="uli:ETAA1_21930"/>
<evidence type="ECO:0000256" key="2">
    <source>
        <dbReference type="ARBA" id="ARBA00022555"/>
    </source>
</evidence>